<proteinExistence type="predicted"/>
<dbReference type="RefSeq" id="WP_215089523.1">
    <property type="nucleotide sequence ID" value="NZ_JBHSFE010000038.1"/>
</dbReference>
<dbReference type="Gene3D" id="3.40.50.720">
    <property type="entry name" value="NAD(P)-binding Rossmann-like Domain"/>
    <property type="match status" value="1"/>
</dbReference>
<protein>
    <submittedName>
        <fullName evidence="3">Methyltransferase domain-containing protein</fullName>
    </submittedName>
</protein>
<comment type="caution">
    <text evidence="3">The sequence shown here is derived from an EMBL/GenBank/DDBJ whole genome shotgun (WGS) entry which is preliminary data.</text>
</comment>
<dbReference type="Gene3D" id="3.40.50.150">
    <property type="entry name" value="Vaccinia Virus protein VP39"/>
    <property type="match status" value="1"/>
</dbReference>
<keyword evidence="4" id="KW-1185">Reference proteome</keyword>
<feature type="domain" description="Methyltransferase putative zinc binding" evidence="1">
    <location>
        <begin position="4"/>
        <end position="63"/>
    </location>
</feature>
<keyword evidence="3" id="KW-0489">Methyltransferase</keyword>
<name>A0ABV9GEE8_9ACTN</name>
<dbReference type="Pfam" id="PF08484">
    <property type="entry name" value="Methyltransf_14"/>
    <property type="match status" value="1"/>
</dbReference>
<dbReference type="GO" id="GO:0008168">
    <property type="term" value="F:methyltransferase activity"/>
    <property type="evidence" value="ECO:0007669"/>
    <property type="project" value="UniProtKB-KW"/>
</dbReference>
<dbReference type="SUPFAM" id="SSF53335">
    <property type="entry name" value="S-adenosyl-L-methionine-dependent methyltransferases"/>
    <property type="match status" value="1"/>
</dbReference>
<dbReference type="InterPro" id="IPR029063">
    <property type="entry name" value="SAM-dependent_MTases_sf"/>
</dbReference>
<sequence length="405" mass="45584">MTTCRACRGPVTEFFDFGRQPLSDAFRRPQDTSEEFFYRLAVGVCEECTMVQLMEEVPRERMFREDYPYHSSMSSVMREHFTTTARRLMETECRGSDPFVVEIGCNDGVMLKTIAESGIRHLGVDPSRDVVELAAAKGVRVRFDFFQESTAAEIRATEGPADVIYAANTICHIPYVDSVFRGIDALLAPDGVFVFEDPYLGDIVERASFDQIYDEHFYLFSASSVRATARRFGFDLVDVQRLPVHGGEVRYTIARQGRREPSAAVAELIADEQQRQLTDTTILERFGMQVKRNCEDLTTLLHQLREAGHSVAAYGATAKSATVTNYCGIGPDLVPAIFDSTAAKQGRLSPGTHIPIRPLEEFSAPYPEYVLLFAWNHAEEIIAREKAFREQGGKWILYVPDVRAI</sequence>
<dbReference type="InterPro" id="IPR013691">
    <property type="entry name" value="MeTrfase_14"/>
</dbReference>
<evidence type="ECO:0000313" key="3">
    <source>
        <dbReference type="EMBL" id="MFC4612678.1"/>
    </source>
</evidence>
<dbReference type="InterPro" id="IPR038576">
    <property type="entry name" value="Methyltransf_Zn-bd_dom_put_sf"/>
</dbReference>
<evidence type="ECO:0000259" key="1">
    <source>
        <dbReference type="Pfam" id="PF08421"/>
    </source>
</evidence>
<evidence type="ECO:0000259" key="2">
    <source>
        <dbReference type="Pfam" id="PF08484"/>
    </source>
</evidence>
<keyword evidence="3" id="KW-0808">Transferase</keyword>
<reference evidence="4" key="1">
    <citation type="journal article" date="2019" name="Int. J. Syst. Evol. Microbiol.">
        <title>The Global Catalogue of Microorganisms (GCM) 10K type strain sequencing project: providing services to taxonomists for standard genome sequencing and annotation.</title>
        <authorList>
            <consortium name="The Broad Institute Genomics Platform"/>
            <consortium name="The Broad Institute Genome Sequencing Center for Infectious Disease"/>
            <person name="Wu L."/>
            <person name="Ma J."/>
        </authorList>
    </citation>
    <scope>NUCLEOTIDE SEQUENCE [LARGE SCALE GENOMIC DNA]</scope>
    <source>
        <strain evidence="4">CGMCC 4.7139</strain>
    </source>
</reference>
<dbReference type="Pfam" id="PF08421">
    <property type="entry name" value="Methyltransf_13"/>
    <property type="match status" value="1"/>
</dbReference>
<dbReference type="GO" id="GO:0032259">
    <property type="term" value="P:methylation"/>
    <property type="evidence" value="ECO:0007669"/>
    <property type="project" value="UniProtKB-KW"/>
</dbReference>
<dbReference type="CDD" id="cd02440">
    <property type="entry name" value="AdoMet_MTases"/>
    <property type="match status" value="1"/>
</dbReference>
<organism evidence="3 4">
    <name type="scientific">Streptomyces maoxianensis</name>
    <dbReference type="NCBI Taxonomy" id="1459942"/>
    <lineage>
        <taxon>Bacteria</taxon>
        <taxon>Bacillati</taxon>
        <taxon>Actinomycetota</taxon>
        <taxon>Actinomycetes</taxon>
        <taxon>Kitasatosporales</taxon>
        <taxon>Streptomycetaceae</taxon>
        <taxon>Streptomyces</taxon>
    </lineage>
</organism>
<feature type="domain" description="C-methyltransferase" evidence="2">
    <location>
        <begin position="243"/>
        <end position="400"/>
    </location>
</feature>
<dbReference type="PANTHER" id="PTHR43861">
    <property type="entry name" value="TRANS-ACONITATE 2-METHYLTRANSFERASE-RELATED"/>
    <property type="match status" value="1"/>
</dbReference>
<accession>A0ABV9GEE8</accession>
<dbReference type="InterPro" id="IPR013630">
    <property type="entry name" value="Methyltransf_Zn-bd_dom_put"/>
</dbReference>
<dbReference type="Proteomes" id="UP001595993">
    <property type="component" value="Unassembled WGS sequence"/>
</dbReference>
<gene>
    <name evidence="3" type="ORF">ACFO9E_33755</name>
</gene>
<dbReference type="Gene3D" id="6.10.250.3100">
    <property type="match status" value="1"/>
</dbReference>
<dbReference type="EMBL" id="JBHSFE010000038">
    <property type="protein sequence ID" value="MFC4612678.1"/>
    <property type="molecule type" value="Genomic_DNA"/>
</dbReference>
<dbReference type="PANTHER" id="PTHR43861:SF5">
    <property type="entry name" value="BLL5978 PROTEIN"/>
    <property type="match status" value="1"/>
</dbReference>
<dbReference type="Gene3D" id="6.20.50.110">
    <property type="entry name" value="Methyltransferase, zinc-binding domain"/>
    <property type="match status" value="1"/>
</dbReference>
<evidence type="ECO:0000313" key="4">
    <source>
        <dbReference type="Proteomes" id="UP001595993"/>
    </source>
</evidence>
<dbReference type="Pfam" id="PF13489">
    <property type="entry name" value="Methyltransf_23"/>
    <property type="match status" value="1"/>
</dbReference>